<evidence type="ECO:0000313" key="1">
    <source>
        <dbReference type="EMBL" id="WEK39076.1"/>
    </source>
</evidence>
<dbReference type="AlphaFoldDB" id="A0AAJ5WXH7"/>
<name>A0AAJ5WXH7_9CAUL</name>
<dbReference type="Proteomes" id="UP001213664">
    <property type="component" value="Chromosome"/>
</dbReference>
<dbReference type="EMBL" id="CP119326">
    <property type="protein sequence ID" value="WEK39076.1"/>
    <property type="molecule type" value="Genomic_DNA"/>
</dbReference>
<reference evidence="1" key="1">
    <citation type="submission" date="2023-03" db="EMBL/GenBank/DDBJ databases">
        <title>Andean soil-derived lignocellulolytic bacterial consortium as a source of novel taxa and putative plastic-active enzymes.</title>
        <authorList>
            <person name="Diaz-Garcia L."/>
            <person name="Chuvochina M."/>
            <person name="Feuerriegel G."/>
            <person name="Bunk B."/>
            <person name="Sproer C."/>
            <person name="Streit W.R."/>
            <person name="Rodriguez L.M."/>
            <person name="Overmann J."/>
            <person name="Jimenez D.J."/>
        </authorList>
    </citation>
    <scope>NUCLEOTIDE SEQUENCE</scope>
    <source>
        <strain evidence="1">MAG 833</strain>
    </source>
</reference>
<protein>
    <submittedName>
        <fullName evidence="1">Uncharacterized protein</fullName>
    </submittedName>
</protein>
<proteinExistence type="predicted"/>
<organism evidence="1 2">
    <name type="scientific">Candidatus Brevundimonas colombiensis</name>
    <dbReference type="NCBI Taxonomy" id="3121376"/>
    <lineage>
        <taxon>Bacteria</taxon>
        <taxon>Pseudomonadati</taxon>
        <taxon>Pseudomonadota</taxon>
        <taxon>Alphaproteobacteria</taxon>
        <taxon>Caulobacterales</taxon>
        <taxon>Caulobacteraceae</taxon>
        <taxon>Brevundimonas</taxon>
    </lineage>
</organism>
<sequence length="244" mass="26394">MALGVAQTAQAGAWVQPRGQGQAIVKYERLKADSGFDPSGDDTPLLAMRRDARLGLFAEYGATDRLTLQLKADWQEGEDAFVDYEGRGPIEIGATWQVFRDAHSAVSLYGGYSRAGEGRNADYAPPGVGEHDWEARLSAGRSTGPRWGMDQTFVEVQAARRLRDGLPDETRIDATAGARFGGGWMALGQVYGGAADGGARWLSVEASVVRDLGRWSLQAGWRQTVAGRQTPAAHGPTVAIWRRF</sequence>
<gene>
    <name evidence="1" type="ORF">P0Y50_11015</name>
</gene>
<accession>A0AAJ5WXH7</accession>
<evidence type="ECO:0000313" key="2">
    <source>
        <dbReference type="Proteomes" id="UP001213664"/>
    </source>
</evidence>